<dbReference type="Pfam" id="PF00172">
    <property type="entry name" value="Zn_clus"/>
    <property type="match status" value="1"/>
</dbReference>
<organism evidence="10 11">
    <name type="scientific">Vanrija albida</name>
    <dbReference type="NCBI Taxonomy" id="181172"/>
    <lineage>
        <taxon>Eukaryota</taxon>
        <taxon>Fungi</taxon>
        <taxon>Dikarya</taxon>
        <taxon>Basidiomycota</taxon>
        <taxon>Agaricomycotina</taxon>
        <taxon>Tremellomycetes</taxon>
        <taxon>Trichosporonales</taxon>
        <taxon>Trichosporonaceae</taxon>
        <taxon>Vanrija</taxon>
    </lineage>
</organism>
<evidence type="ECO:0000313" key="11">
    <source>
        <dbReference type="Proteomes" id="UP001565368"/>
    </source>
</evidence>
<dbReference type="EMBL" id="JBBXJM010000007">
    <property type="protein sequence ID" value="KAL1404918.1"/>
    <property type="molecule type" value="Genomic_DNA"/>
</dbReference>
<keyword evidence="4" id="KW-0805">Transcription regulation</keyword>
<reference evidence="10 11" key="1">
    <citation type="submission" date="2023-08" db="EMBL/GenBank/DDBJ databases">
        <title>Annotated Genome Sequence of Vanrija albida AlHP1.</title>
        <authorList>
            <person name="Herzog R."/>
        </authorList>
    </citation>
    <scope>NUCLEOTIDE SEQUENCE [LARGE SCALE GENOMIC DNA]</scope>
    <source>
        <strain evidence="10 11">AlHP1</strain>
    </source>
</reference>
<dbReference type="InterPro" id="IPR001138">
    <property type="entry name" value="Zn2Cys6_DnaBD"/>
</dbReference>
<evidence type="ECO:0000256" key="3">
    <source>
        <dbReference type="ARBA" id="ARBA00022833"/>
    </source>
</evidence>
<dbReference type="GeneID" id="95989573"/>
<dbReference type="RefSeq" id="XP_069204862.1">
    <property type="nucleotide sequence ID" value="XM_069356925.1"/>
</dbReference>
<evidence type="ECO:0000256" key="6">
    <source>
        <dbReference type="ARBA" id="ARBA00023163"/>
    </source>
</evidence>
<keyword evidence="11" id="KW-1185">Reference proteome</keyword>
<evidence type="ECO:0000256" key="8">
    <source>
        <dbReference type="SAM" id="MobiDB-lite"/>
    </source>
</evidence>
<dbReference type="InterPro" id="IPR036864">
    <property type="entry name" value="Zn2-C6_fun-type_DNA-bd_sf"/>
</dbReference>
<sequence length="485" mass="51333">MTTLAPGQRPVGRSSIACLYCRRHKVRCNGEFPCKRCTRKNLDCEFASSARWKRSSERTSTPPSASPPTPVPTPPSSSSSPWPRLADLLSPALDPSSAGILAESDARALFDFFVTHCGPHLGPLALHFDELRDTSPLLLCSAVAAAYVNVPPEAGIACAEPDIADALAALAYAHIAASLLAPRASGLDALGVLVAALWGISRVDEPSAFTLVRHAGALLARVPLGDVGSPAWAAAHICELYDGLLCLGYGLPFGTYPRAPEPAGLGEMVAQPSLSPIAAQAELVSLIRLVTDWASTGSLETLADLVLRANDGLEDWFFKWTSGPSEYARVLGGHTHTLVLAHHVRLSINMLPLQAGVIGQARAHRHALAAAAGIIDAYADLDTAKRTAPSVGGTILAHATMCLLPPADAGRLPESDATRRYYETGLAVLQTDALNQGHFTPRFARTMERVLARRRTGEEGWPEGIVLPPLGAPFALIDTVCNACK</sequence>
<evidence type="ECO:0000256" key="7">
    <source>
        <dbReference type="ARBA" id="ARBA00023242"/>
    </source>
</evidence>
<accession>A0ABR3PR35</accession>
<comment type="caution">
    <text evidence="10">The sequence shown here is derived from an EMBL/GenBank/DDBJ whole genome shotgun (WGS) entry which is preliminary data.</text>
</comment>
<protein>
    <recommendedName>
        <fullName evidence="9">Zn(2)-C6 fungal-type domain-containing protein</fullName>
    </recommendedName>
</protein>
<keyword evidence="7" id="KW-0539">Nucleus</keyword>
<keyword evidence="3" id="KW-0862">Zinc</keyword>
<dbReference type="InterPro" id="IPR051089">
    <property type="entry name" value="prtT"/>
</dbReference>
<name>A0ABR3PR35_9TREE</name>
<dbReference type="PANTHER" id="PTHR31845:SF34">
    <property type="entry name" value="TRANSCRIPTIONAL ACTIVATOR OF PROTEASES PRTT"/>
    <property type="match status" value="1"/>
</dbReference>
<evidence type="ECO:0000313" key="10">
    <source>
        <dbReference type="EMBL" id="KAL1404918.1"/>
    </source>
</evidence>
<keyword evidence="6" id="KW-0804">Transcription</keyword>
<dbReference type="SMART" id="SM00066">
    <property type="entry name" value="GAL4"/>
    <property type="match status" value="1"/>
</dbReference>
<dbReference type="CDD" id="cd00067">
    <property type="entry name" value="GAL4"/>
    <property type="match status" value="1"/>
</dbReference>
<feature type="compositionally biased region" description="Pro residues" evidence="8">
    <location>
        <begin position="64"/>
        <end position="75"/>
    </location>
</feature>
<dbReference type="PANTHER" id="PTHR31845">
    <property type="entry name" value="FINGER DOMAIN PROTEIN, PUTATIVE-RELATED"/>
    <property type="match status" value="1"/>
</dbReference>
<keyword evidence="2" id="KW-0479">Metal-binding</keyword>
<gene>
    <name evidence="10" type="ORF">Q8F55_008530</name>
</gene>
<proteinExistence type="predicted"/>
<dbReference type="PROSITE" id="PS50048">
    <property type="entry name" value="ZN2_CY6_FUNGAL_2"/>
    <property type="match status" value="1"/>
</dbReference>
<dbReference type="PROSITE" id="PS00463">
    <property type="entry name" value="ZN2_CY6_FUNGAL_1"/>
    <property type="match status" value="1"/>
</dbReference>
<evidence type="ECO:0000256" key="4">
    <source>
        <dbReference type="ARBA" id="ARBA00023015"/>
    </source>
</evidence>
<feature type="domain" description="Zn(2)-C6 fungal-type" evidence="9">
    <location>
        <begin position="17"/>
        <end position="46"/>
    </location>
</feature>
<feature type="region of interest" description="Disordered" evidence="8">
    <location>
        <begin position="55"/>
        <end position="83"/>
    </location>
</feature>
<dbReference type="Gene3D" id="4.10.240.10">
    <property type="entry name" value="Zn(2)-C6 fungal-type DNA-binding domain"/>
    <property type="match status" value="1"/>
</dbReference>
<evidence type="ECO:0000259" key="9">
    <source>
        <dbReference type="PROSITE" id="PS50048"/>
    </source>
</evidence>
<comment type="subcellular location">
    <subcellularLocation>
        <location evidence="1">Nucleus</location>
    </subcellularLocation>
</comment>
<dbReference type="Proteomes" id="UP001565368">
    <property type="component" value="Unassembled WGS sequence"/>
</dbReference>
<evidence type="ECO:0000256" key="1">
    <source>
        <dbReference type="ARBA" id="ARBA00004123"/>
    </source>
</evidence>
<evidence type="ECO:0000256" key="5">
    <source>
        <dbReference type="ARBA" id="ARBA00023125"/>
    </source>
</evidence>
<evidence type="ECO:0000256" key="2">
    <source>
        <dbReference type="ARBA" id="ARBA00022723"/>
    </source>
</evidence>
<keyword evidence="5" id="KW-0238">DNA-binding</keyword>
<dbReference type="SUPFAM" id="SSF57701">
    <property type="entry name" value="Zn2/Cys6 DNA-binding domain"/>
    <property type="match status" value="1"/>
</dbReference>